<dbReference type="VEuPathDB" id="FungiDB:ASPBRDRAFT_44567"/>
<dbReference type="Proteomes" id="UP000184499">
    <property type="component" value="Unassembled WGS sequence"/>
</dbReference>
<sequence>MSSSSAKSLRQLLGAPPSTASVHDSTLIIIDAQNEYASGHLQVEGVSDSRKVISDLLTKYRTNSSHNGSNIVHVVHQTPPGAPVFTPGTHLEKEFEELTPLSGEKVVTKNFPSSFAQTDLHEYLSGLGAIGKKIVLVGYMAHVCVSTTARAGNELGYEVVVVRDAVGDRDIPGVEASTLKDVALSEVEDAFATVVSARDIAA</sequence>
<dbReference type="PANTHER" id="PTHR43540">
    <property type="entry name" value="PEROXYUREIDOACRYLATE/UREIDOACRYLATE AMIDOHYDROLASE-RELATED"/>
    <property type="match status" value="1"/>
</dbReference>
<dbReference type="RefSeq" id="XP_067477657.1">
    <property type="nucleotide sequence ID" value="XM_067625227.1"/>
</dbReference>
<dbReference type="STRING" id="767769.A0A1L9UFH1"/>
<evidence type="ECO:0000313" key="6">
    <source>
        <dbReference type="Proteomes" id="UP000184499"/>
    </source>
</evidence>
<evidence type="ECO:0000313" key="5">
    <source>
        <dbReference type="EMBL" id="OJJ70409.1"/>
    </source>
</evidence>
<protein>
    <recommendedName>
        <fullName evidence="4">Isochorismatase-like domain-containing protein</fullName>
    </recommendedName>
</protein>
<dbReference type="GO" id="GO:0016787">
    <property type="term" value="F:hydrolase activity"/>
    <property type="evidence" value="ECO:0007669"/>
    <property type="project" value="UniProtKB-KW"/>
</dbReference>
<dbReference type="InterPro" id="IPR036380">
    <property type="entry name" value="Isochorismatase-like_sf"/>
</dbReference>
<dbReference type="SUPFAM" id="SSF52499">
    <property type="entry name" value="Isochorismatase-like hydrolases"/>
    <property type="match status" value="1"/>
</dbReference>
<keyword evidence="2" id="KW-0378">Hydrolase</keyword>
<evidence type="ECO:0000259" key="4">
    <source>
        <dbReference type="Pfam" id="PF00857"/>
    </source>
</evidence>
<dbReference type="EMBL" id="KV878686">
    <property type="protein sequence ID" value="OJJ70409.1"/>
    <property type="molecule type" value="Genomic_DNA"/>
</dbReference>
<evidence type="ECO:0000256" key="2">
    <source>
        <dbReference type="ARBA" id="ARBA00022801"/>
    </source>
</evidence>
<keyword evidence="6" id="KW-1185">Reference proteome</keyword>
<dbReference type="Gene3D" id="3.40.50.850">
    <property type="entry name" value="Isochorismatase-like"/>
    <property type="match status" value="1"/>
</dbReference>
<dbReference type="InterPro" id="IPR050272">
    <property type="entry name" value="Isochorismatase-like_hydrls"/>
</dbReference>
<dbReference type="OMA" id="TGMMTHM"/>
<feature type="region of interest" description="Disordered" evidence="3">
    <location>
        <begin position="1"/>
        <end position="20"/>
    </location>
</feature>
<accession>A0A1L9UFH1</accession>
<evidence type="ECO:0000256" key="3">
    <source>
        <dbReference type="SAM" id="MobiDB-lite"/>
    </source>
</evidence>
<dbReference type="GeneID" id="93577715"/>
<feature type="domain" description="Isochorismatase-like" evidence="4">
    <location>
        <begin position="26"/>
        <end position="198"/>
    </location>
</feature>
<name>A0A1L9UFH1_ASPBC</name>
<reference evidence="6" key="1">
    <citation type="journal article" date="2017" name="Genome Biol.">
        <title>Comparative genomics reveals high biological diversity and specific adaptations in the industrially and medically important fungal genus Aspergillus.</title>
        <authorList>
            <person name="de Vries R.P."/>
            <person name="Riley R."/>
            <person name="Wiebenga A."/>
            <person name="Aguilar-Osorio G."/>
            <person name="Amillis S."/>
            <person name="Uchima C.A."/>
            <person name="Anderluh G."/>
            <person name="Asadollahi M."/>
            <person name="Askin M."/>
            <person name="Barry K."/>
            <person name="Battaglia E."/>
            <person name="Bayram O."/>
            <person name="Benocci T."/>
            <person name="Braus-Stromeyer S.A."/>
            <person name="Caldana C."/>
            <person name="Canovas D."/>
            <person name="Cerqueira G.C."/>
            <person name="Chen F."/>
            <person name="Chen W."/>
            <person name="Choi C."/>
            <person name="Clum A."/>
            <person name="Dos Santos R.A."/>
            <person name="Damasio A.R."/>
            <person name="Diallinas G."/>
            <person name="Emri T."/>
            <person name="Fekete E."/>
            <person name="Flipphi M."/>
            <person name="Freyberg S."/>
            <person name="Gallo A."/>
            <person name="Gournas C."/>
            <person name="Habgood R."/>
            <person name="Hainaut M."/>
            <person name="Harispe M.L."/>
            <person name="Henrissat B."/>
            <person name="Hilden K.S."/>
            <person name="Hope R."/>
            <person name="Hossain A."/>
            <person name="Karabika E."/>
            <person name="Karaffa L."/>
            <person name="Karanyi Z."/>
            <person name="Krasevec N."/>
            <person name="Kuo A."/>
            <person name="Kusch H."/>
            <person name="LaButti K."/>
            <person name="Lagendijk E.L."/>
            <person name="Lapidus A."/>
            <person name="Levasseur A."/>
            <person name="Lindquist E."/>
            <person name="Lipzen A."/>
            <person name="Logrieco A.F."/>
            <person name="MacCabe A."/>
            <person name="Maekelae M.R."/>
            <person name="Malavazi I."/>
            <person name="Melin P."/>
            <person name="Meyer V."/>
            <person name="Mielnichuk N."/>
            <person name="Miskei M."/>
            <person name="Molnar A.P."/>
            <person name="Mule G."/>
            <person name="Ngan C.Y."/>
            <person name="Orejas M."/>
            <person name="Orosz E."/>
            <person name="Ouedraogo J.P."/>
            <person name="Overkamp K.M."/>
            <person name="Park H.-S."/>
            <person name="Perrone G."/>
            <person name="Piumi F."/>
            <person name="Punt P.J."/>
            <person name="Ram A.F."/>
            <person name="Ramon A."/>
            <person name="Rauscher S."/>
            <person name="Record E."/>
            <person name="Riano-Pachon D.M."/>
            <person name="Robert V."/>
            <person name="Roehrig J."/>
            <person name="Ruller R."/>
            <person name="Salamov A."/>
            <person name="Salih N.S."/>
            <person name="Samson R.A."/>
            <person name="Sandor E."/>
            <person name="Sanguinetti M."/>
            <person name="Schuetze T."/>
            <person name="Sepcic K."/>
            <person name="Shelest E."/>
            <person name="Sherlock G."/>
            <person name="Sophianopoulou V."/>
            <person name="Squina F.M."/>
            <person name="Sun H."/>
            <person name="Susca A."/>
            <person name="Todd R.B."/>
            <person name="Tsang A."/>
            <person name="Unkles S.E."/>
            <person name="van de Wiele N."/>
            <person name="van Rossen-Uffink D."/>
            <person name="Oliveira J.V."/>
            <person name="Vesth T.C."/>
            <person name="Visser J."/>
            <person name="Yu J.-H."/>
            <person name="Zhou M."/>
            <person name="Andersen M.R."/>
            <person name="Archer D.B."/>
            <person name="Baker S.E."/>
            <person name="Benoit I."/>
            <person name="Brakhage A.A."/>
            <person name="Braus G.H."/>
            <person name="Fischer R."/>
            <person name="Frisvad J.C."/>
            <person name="Goldman G.H."/>
            <person name="Houbraken J."/>
            <person name="Oakley B."/>
            <person name="Pocsi I."/>
            <person name="Scazzocchio C."/>
            <person name="Seiboth B."/>
            <person name="vanKuyk P.A."/>
            <person name="Wortman J."/>
            <person name="Dyer P.S."/>
            <person name="Grigoriev I.V."/>
        </authorList>
    </citation>
    <scope>NUCLEOTIDE SEQUENCE [LARGE SCALE GENOMIC DNA]</scope>
    <source>
        <strain evidence="6">CBS 101740 / IMI 381727 / IBT 21946</strain>
    </source>
</reference>
<dbReference type="AlphaFoldDB" id="A0A1L9UFH1"/>
<organism evidence="5 6">
    <name type="scientific">Aspergillus brasiliensis (strain CBS 101740 / IMI 381727 / IBT 21946)</name>
    <dbReference type="NCBI Taxonomy" id="767769"/>
    <lineage>
        <taxon>Eukaryota</taxon>
        <taxon>Fungi</taxon>
        <taxon>Dikarya</taxon>
        <taxon>Ascomycota</taxon>
        <taxon>Pezizomycotina</taxon>
        <taxon>Eurotiomycetes</taxon>
        <taxon>Eurotiomycetidae</taxon>
        <taxon>Eurotiales</taxon>
        <taxon>Aspergillaceae</taxon>
        <taxon>Aspergillus</taxon>
        <taxon>Aspergillus subgen. Circumdati</taxon>
    </lineage>
</organism>
<dbReference type="OrthoDB" id="245563at2759"/>
<dbReference type="Pfam" id="PF00857">
    <property type="entry name" value="Isochorismatase"/>
    <property type="match status" value="1"/>
</dbReference>
<dbReference type="PANTHER" id="PTHR43540:SF15">
    <property type="entry name" value="BLR5631 PROTEIN"/>
    <property type="match status" value="1"/>
</dbReference>
<gene>
    <name evidence="5" type="ORF">ASPBRDRAFT_44567</name>
</gene>
<proteinExistence type="inferred from homology"/>
<dbReference type="InterPro" id="IPR000868">
    <property type="entry name" value="Isochorismatase-like_dom"/>
</dbReference>
<evidence type="ECO:0000256" key="1">
    <source>
        <dbReference type="ARBA" id="ARBA00006336"/>
    </source>
</evidence>
<comment type="similarity">
    <text evidence="1">Belongs to the isochorismatase family.</text>
</comment>